<dbReference type="GO" id="GO:0007165">
    <property type="term" value="P:signal transduction"/>
    <property type="evidence" value="ECO:0007669"/>
    <property type="project" value="InterPro"/>
</dbReference>
<evidence type="ECO:0000313" key="7">
    <source>
        <dbReference type="EMBL" id="AMM33607.1"/>
    </source>
</evidence>
<dbReference type="EMBL" id="CP014518">
    <property type="protein sequence ID" value="AMM33607.1"/>
    <property type="molecule type" value="Genomic_DNA"/>
</dbReference>
<feature type="domain" description="EAL" evidence="4">
    <location>
        <begin position="254"/>
        <end position="510"/>
    </location>
</feature>
<sequence length="518" mass="55396">MAAEPTDDRLEKLIDLIVRLSAGDLSRRMETSPARDSIDAVTTGINLLAEELETLYDQLEARIATRTEQLERAQDELRRLVDTDELTGLASRRLVRERIDAALQTADDGGLAAVVILALRGFRLINDTFGHSAGDAVLIEVAQRLQAAMGGAEGGGHLVGRLGGDEFAVLVTGQDAEGVLWTARAVLDTLKERVLVNGIQVSLRGNVGIRYAERHLAVEEMLRDADAALEAGKAKGHGGISVFTPAMHEVVAQRVRVASELRAAFSNGEIEVFYQPIVGLADGTLAGAEALVRWRHPVRGLQPPAAFLDIAEDAGLMVELGRCVLTQVVQAAGDWARDPGLPEHFSLHVNISPAELAHGDLTAHIRRLLDEAGLPGPRLTVEITESAIISGGPDTRLTLRSLGELGVPIEIDDFGTGYSSISYLRTLPAVRAKIDKSLVDTLASDPTQVAFVDAIVRLIHAAGLTVVAEGIEGEAQARLLRELGCEYGQGYLFARPMPASELGLLLRSLQEGGHGAAR</sequence>
<protein>
    <submittedName>
        <fullName evidence="7">Diguanylate phosphodiesterase</fullName>
    </submittedName>
</protein>
<evidence type="ECO:0000259" key="4">
    <source>
        <dbReference type="PROSITE" id="PS50883"/>
    </source>
</evidence>
<feature type="domain" description="HAMP" evidence="5">
    <location>
        <begin position="9"/>
        <end position="57"/>
    </location>
</feature>
<dbReference type="KEGG" id="satk:SA2016_2942"/>
<dbReference type="NCBIfam" id="TIGR00254">
    <property type="entry name" value="GGDEF"/>
    <property type="match status" value="1"/>
</dbReference>
<dbReference type="Pfam" id="PF00990">
    <property type="entry name" value="GGDEF"/>
    <property type="match status" value="1"/>
</dbReference>
<keyword evidence="3" id="KW-0175">Coiled coil</keyword>
<keyword evidence="2" id="KW-0472">Membrane</keyword>
<proteinExistence type="predicted"/>
<dbReference type="Proteomes" id="UP000070134">
    <property type="component" value="Chromosome"/>
</dbReference>
<organism evidence="7 8">
    <name type="scientific">Sinomonas atrocyanea</name>
    <dbReference type="NCBI Taxonomy" id="37927"/>
    <lineage>
        <taxon>Bacteria</taxon>
        <taxon>Bacillati</taxon>
        <taxon>Actinomycetota</taxon>
        <taxon>Actinomycetes</taxon>
        <taxon>Micrococcales</taxon>
        <taxon>Micrococcaceae</taxon>
        <taxon>Sinomonas</taxon>
    </lineage>
</organism>
<dbReference type="PROSITE" id="PS50887">
    <property type="entry name" value="GGDEF"/>
    <property type="match status" value="1"/>
</dbReference>
<feature type="coiled-coil region" evidence="3">
    <location>
        <begin position="49"/>
        <end position="83"/>
    </location>
</feature>
<keyword evidence="2" id="KW-1133">Transmembrane helix</keyword>
<dbReference type="InterPro" id="IPR043128">
    <property type="entry name" value="Rev_trsase/Diguanyl_cyclase"/>
</dbReference>
<dbReference type="PROSITE" id="PS50885">
    <property type="entry name" value="HAMP"/>
    <property type="match status" value="1"/>
</dbReference>
<dbReference type="InterPro" id="IPR001633">
    <property type="entry name" value="EAL_dom"/>
</dbReference>
<dbReference type="InterPro" id="IPR003660">
    <property type="entry name" value="HAMP_dom"/>
</dbReference>
<dbReference type="RefSeq" id="WP_066499367.1">
    <property type="nucleotide sequence ID" value="NZ_BJMO01000008.1"/>
</dbReference>
<dbReference type="AlphaFoldDB" id="A0A127A343"/>
<dbReference type="CDD" id="cd01948">
    <property type="entry name" value="EAL"/>
    <property type="match status" value="1"/>
</dbReference>
<dbReference type="SMART" id="SM00052">
    <property type="entry name" value="EAL"/>
    <property type="match status" value="1"/>
</dbReference>
<evidence type="ECO:0000256" key="3">
    <source>
        <dbReference type="SAM" id="Coils"/>
    </source>
</evidence>
<evidence type="ECO:0000259" key="6">
    <source>
        <dbReference type="PROSITE" id="PS50887"/>
    </source>
</evidence>
<dbReference type="Gene3D" id="3.20.20.450">
    <property type="entry name" value="EAL domain"/>
    <property type="match status" value="1"/>
</dbReference>
<dbReference type="InterPro" id="IPR029787">
    <property type="entry name" value="Nucleotide_cyclase"/>
</dbReference>
<feature type="domain" description="GGDEF" evidence="6">
    <location>
        <begin position="110"/>
        <end position="245"/>
    </location>
</feature>
<dbReference type="OrthoDB" id="23692at2"/>
<dbReference type="InterPro" id="IPR035919">
    <property type="entry name" value="EAL_sf"/>
</dbReference>
<dbReference type="PANTHER" id="PTHR44757">
    <property type="entry name" value="DIGUANYLATE CYCLASE DGCP"/>
    <property type="match status" value="1"/>
</dbReference>
<keyword evidence="8" id="KW-1185">Reference proteome</keyword>
<name>A0A127A343_9MICC</name>
<dbReference type="PANTHER" id="PTHR44757:SF2">
    <property type="entry name" value="BIOFILM ARCHITECTURE MAINTENANCE PROTEIN MBAA"/>
    <property type="match status" value="1"/>
</dbReference>
<dbReference type="GO" id="GO:0016020">
    <property type="term" value="C:membrane"/>
    <property type="evidence" value="ECO:0007669"/>
    <property type="project" value="InterPro"/>
</dbReference>
<dbReference type="PROSITE" id="PS50883">
    <property type="entry name" value="EAL"/>
    <property type="match status" value="1"/>
</dbReference>
<gene>
    <name evidence="7" type="ORF">SA2016_2942</name>
</gene>
<dbReference type="SMART" id="SM00267">
    <property type="entry name" value="GGDEF"/>
    <property type="match status" value="1"/>
</dbReference>
<dbReference type="PATRIC" id="fig|37927.3.peg.3022"/>
<evidence type="ECO:0000256" key="2">
    <source>
        <dbReference type="ARBA" id="ARBA00022989"/>
    </source>
</evidence>
<accession>A0A127A343</accession>
<dbReference type="SUPFAM" id="SSF55073">
    <property type="entry name" value="Nucleotide cyclase"/>
    <property type="match status" value="1"/>
</dbReference>
<dbReference type="Pfam" id="PF00563">
    <property type="entry name" value="EAL"/>
    <property type="match status" value="1"/>
</dbReference>
<evidence type="ECO:0000313" key="8">
    <source>
        <dbReference type="Proteomes" id="UP000070134"/>
    </source>
</evidence>
<dbReference type="InterPro" id="IPR052155">
    <property type="entry name" value="Biofilm_reg_signaling"/>
</dbReference>
<dbReference type="CDD" id="cd01949">
    <property type="entry name" value="GGDEF"/>
    <property type="match status" value="1"/>
</dbReference>
<dbReference type="STRING" id="37927.SA2016_2942"/>
<evidence type="ECO:0000259" key="5">
    <source>
        <dbReference type="PROSITE" id="PS50885"/>
    </source>
</evidence>
<evidence type="ECO:0000256" key="1">
    <source>
        <dbReference type="ARBA" id="ARBA00022692"/>
    </source>
</evidence>
<dbReference type="Gene3D" id="3.30.70.270">
    <property type="match status" value="1"/>
</dbReference>
<reference evidence="7 8" key="1">
    <citation type="submission" date="2016-02" db="EMBL/GenBank/DDBJ databases">
        <title>Complete genome of Sinomonas atrocyanea KCTC 3377.</title>
        <authorList>
            <person name="Kim K.M."/>
        </authorList>
    </citation>
    <scope>NUCLEOTIDE SEQUENCE [LARGE SCALE GENOMIC DNA]</scope>
    <source>
        <strain evidence="7 8">KCTC 3377</strain>
    </source>
</reference>
<dbReference type="InterPro" id="IPR000160">
    <property type="entry name" value="GGDEF_dom"/>
</dbReference>
<keyword evidence="1" id="KW-0812">Transmembrane</keyword>
<dbReference type="SUPFAM" id="SSF141868">
    <property type="entry name" value="EAL domain-like"/>
    <property type="match status" value="1"/>
</dbReference>